<keyword evidence="5" id="KW-0547">Nucleotide-binding</keyword>
<comment type="cofactor">
    <cofactor evidence="3">
        <name>Zn(2+)</name>
        <dbReference type="ChEBI" id="CHEBI:29105"/>
    </cofactor>
</comment>
<keyword evidence="4" id="KW-0479">Metal-binding</keyword>
<name>A0A380LKY3_9FIRM</name>
<evidence type="ECO:0000259" key="12">
    <source>
        <dbReference type="Pfam" id="PF24621"/>
    </source>
</evidence>
<evidence type="ECO:0000256" key="1">
    <source>
        <dbReference type="ARBA" id="ARBA00001911"/>
    </source>
</evidence>
<dbReference type="GO" id="GO:0000166">
    <property type="term" value="F:nucleotide binding"/>
    <property type="evidence" value="ECO:0007669"/>
    <property type="project" value="UniProtKB-KW"/>
</dbReference>
<dbReference type="GO" id="GO:0009073">
    <property type="term" value="P:aromatic amino acid family biosynthetic process"/>
    <property type="evidence" value="ECO:0007669"/>
    <property type="project" value="InterPro"/>
</dbReference>
<dbReference type="GO" id="GO:0009423">
    <property type="term" value="P:chorismate biosynthetic process"/>
    <property type="evidence" value="ECO:0007669"/>
    <property type="project" value="UniProtKB-UniRule"/>
</dbReference>
<dbReference type="PANTHER" id="PTHR43622">
    <property type="entry name" value="3-DEHYDROQUINATE SYNTHASE"/>
    <property type="match status" value="1"/>
</dbReference>
<evidence type="ECO:0000256" key="2">
    <source>
        <dbReference type="ARBA" id="ARBA00001941"/>
    </source>
</evidence>
<dbReference type="AlphaFoldDB" id="A0A380LKY3"/>
<proteinExistence type="predicted"/>
<organism evidence="13 14">
    <name type="scientific">Faecalicoccus pleomorphus</name>
    <dbReference type="NCBI Taxonomy" id="1323"/>
    <lineage>
        <taxon>Bacteria</taxon>
        <taxon>Bacillati</taxon>
        <taxon>Bacillota</taxon>
        <taxon>Erysipelotrichia</taxon>
        <taxon>Erysipelotrichales</taxon>
        <taxon>Erysipelotrichaceae</taxon>
        <taxon>Faecalicoccus</taxon>
    </lineage>
</organism>
<evidence type="ECO:0000256" key="8">
    <source>
        <dbReference type="ARBA" id="ARBA00023239"/>
    </source>
</evidence>
<dbReference type="Pfam" id="PF01761">
    <property type="entry name" value="DHQ_synthase"/>
    <property type="match status" value="1"/>
</dbReference>
<evidence type="ECO:0000256" key="10">
    <source>
        <dbReference type="NCBIfam" id="TIGR01357"/>
    </source>
</evidence>
<dbReference type="GeneID" id="77462402"/>
<dbReference type="InterPro" id="IPR050071">
    <property type="entry name" value="Dehydroquinate_synthase"/>
</dbReference>
<evidence type="ECO:0000256" key="7">
    <source>
        <dbReference type="ARBA" id="ARBA00023027"/>
    </source>
</evidence>
<accession>A0A380LKY3</accession>
<dbReference type="RefSeq" id="WP_022790056.1">
    <property type="nucleotide sequence ID" value="NZ_UHFX01000003.1"/>
</dbReference>
<dbReference type="PIRSF" id="PIRSF001455">
    <property type="entry name" value="DHQ_synth"/>
    <property type="match status" value="1"/>
</dbReference>
<dbReference type="NCBIfam" id="TIGR01357">
    <property type="entry name" value="aroB"/>
    <property type="match status" value="1"/>
</dbReference>
<dbReference type="CDD" id="cd08195">
    <property type="entry name" value="DHQS"/>
    <property type="match status" value="1"/>
</dbReference>
<evidence type="ECO:0000256" key="6">
    <source>
        <dbReference type="ARBA" id="ARBA00022833"/>
    </source>
</evidence>
<evidence type="ECO:0000256" key="9">
    <source>
        <dbReference type="ARBA" id="ARBA00023285"/>
    </source>
</evidence>
<keyword evidence="8 13" id="KW-0456">Lyase</keyword>
<evidence type="ECO:0000256" key="5">
    <source>
        <dbReference type="ARBA" id="ARBA00022741"/>
    </source>
</evidence>
<gene>
    <name evidence="13" type="primary">aroB</name>
    <name evidence="13" type="ORF">NCTC11087_01449</name>
</gene>
<dbReference type="OrthoDB" id="9806583at2"/>
<dbReference type="GO" id="GO:0046872">
    <property type="term" value="F:metal ion binding"/>
    <property type="evidence" value="ECO:0007669"/>
    <property type="project" value="UniProtKB-KW"/>
</dbReference>
<dbReference type="InterPro" id="IPR030963">
    <property type="entry name" value="DHQ_synth_fam"/>
</dbReference>
<keyword evidence="7" id="KW-0520">NAD</keyword>
<dbReference type="EC" id="4.2.3.4" evidence="10"/>
<dbReference type="FunFam" id="3.40.50.1970:FF:000007">
    <property type="entry name" value="Pentafunctional AROM polypeptide"/>
    <property type="match status" value="1"/>
</dbReference>
<evidence type="ECO:0000313" key="13">
    <source>
        <dbReference type="EMBL" id="SUO04528.1"/>
    </source>
</evidence>
<dbReference type="Gene3D" id="3.40.50.1970">
    <property type="match status" value="1"/>
</dbReference>
<dbReference type="Pfam" id="PF24621">
    <property type="entry name" value="DHQS_C"/>
    <property type="match status" value="1"/>
</dbReference>
<dbReference type="PANTHER" id="PTHR43622:SF1">
    <property type="entry name" value="3-DEHYDROQUINATE SYNTHASE"/>
    <property type="match status" value="1"/>
</dbReference>
<keyword evidence="14" id="KW-1185">Reference proteome</keyword>
<feature type="domain" description="3-dehydroquinate synthase C-terminal" evidence="12">
    <location>
        <begin position="174"/>
        <end position="300"/>
    </location>
</feature>
<evidence type="ECO:0000256" key="4">
    <source>
        <dbReference type="ARBA" id="ARBA00022723"/>
    </source>
</evidence>
<feature type="domain" description="3-dehydroquinate synthase N-terminal" evidence="11">
    <location>
        <begin position="61"/>
        <end position="172"/>
    </location>
</feature>
<dbReference type="InterPro" id="IPR016037">
    <property type="entry name" value="DHQ_synth_AroB"/>
</dbReference>
<dbReference type="EMBL" id="UHFX01000003">
    <property type="protein sequence ID" value="SUO04528.1"/>
    <property type="molecule type" value="Genomic_DNA"/>
</dbReference>
<keyword evidence="6" id="KW-0862">Zinc</keyword>
<keyword evidence="9" id="KW-0170">Cobalt</keyword>
<dbReference type="SUPFAM" id="SSF56796">
    <property type="entry name" value="Dehydroquinate synthase-like"/>
    <property type="match status" value="1"/>
</dbReference>
<comment type="cofactor">
    <cofactor evidence="2">
        <name>Co(2+)</name>
        <dbReference type="ChEBI" id="CHEBI:48828"/>
    </cofactor>
</comment>
<dbReference type="GO" id="GO:0005737">
    <property type="term" value="C:cytoplasm"/>
    <property type="evidence" value="ECO:0007669"/>
    <property type="project" value="InterPro"/>
</dbReference>
<reference evidence="13 14" key="1">
    <citation type="submission" date="2018-06" db="EMBL/GenBank/DDBJ databases">
        <authorList>
            <consortium name="Pathogen Informatics"/>
            <person name="Doyle S."/>
        </authorList>
    </citation>
    <scope>NUCLEOTIDE SEQUENCE [LARGE SCALE GENOMIC DNA]</scope>
    <source>
        <strain evidence="13 14">NCTC11087</strain>
    </source>
</reference>
<comment type="cofactor">
    <cofactor evidence="1">
        <name>NAD(+)</name>
        <dbReference type="ChEBI" id="CHEBI:57540"/>
    </cofactor>
</comment>
<dbReference type="Proteomes" id="UP000255523">
    <property type="component" value="Unassembled WGS sequence"/>
</dbReference>
<dbReference type="InterPro" id="IPR056179">
    <property type="entry name" value="DHQS_C"/>
</dbReference>
<dbReference type="GO" id="GO:0003856">
    <property type="term" value="F:3-dehydroquinate synthase activity"/>
    <property type="evidence" value="ECO:0007669"/>
    <property type="project" value="UniProtKB-UniRule"/>
</dbReference>
<sequence length="337" mass="37938">MKMTVNLKDRSYPILIESDALSHIDTILDVNRKLALIADDAIPKQWIQKIKDQCPNSFVIRFPQGEASKCFLQYENLLKQCIDYDMTRKDAIVAIGGGVTGDLAGFVASSYMRGIDFYNIPTTLLAQVDSSVGGKVAIDVASYKNIVGAFHQPKGVIIDPDVLSTLSQRQIHNGLVEALKTGLIQDEKLVELFEQEPLDIPQIIERSINVKRQVVEQDEKESGLRKILNFGHTIGHAIEGAYGLDTYLHGECVAMGMLFFIEDQPLKERVLSIYKRLDLPKVPDYDIDTLMSYIQHDKKSSAQTVSIVKVRQAGTFEIEEMTYEQIRNVLERGPYEK</sequence>
<evidence type="ECO:0000256" key="3">
    <source>
        <dbReference type="ARBA" id="ARBA00001947"/>
    </source>
</evidence>
<dbReference type="InterPro" id="IPR030960">
    <property type="entry name" value="DHQS/DOIS_N"/>
</dbReference>
<dbReference type="Gene3D" id="1.20.1090.10">
    <property type="entry name" value="Dehydroquinate synthase-like - alpha domain"/>
    <property type="match status" value="1"/>
</dbReference>
<evidence type="ECO:0000313" key="14">
    <source>
        <dbReference type="Proteomes" id="UP000255523"/>
    </source>
</evidence>
<evidence type="ECO:0000259" key="11">
    <source>
        <dbReference type="Pfam" id="PF01761"/>
    </source>
</evidence>
<protein>
    <recommendedName>
        <fullName evidence="10">3-dehydroquinate synthase</fullName>
        <ecNumber evidence="10">4.2.3.4</ecNumber>
    </recommendedName>
</protein>